<name>A0ABR1REN3_9PEZI</name>
<evidence type="ECO:0000313" key="2">
    <source>
        <dbReference type="EMBL" id="KAK8008326.1"/>
    </source>
</evidence>
<feature type="region of interest" description="Disordered" evidence="1">
    <location>
        <begin position="1"/>
        <end position="29"/>
    </location>
</feature>
<reference evidence="2 3" key="1">
    <citation type="submission" date="2023-01" db="EMBL/GenBank/DDBJ databases">
        <title>Analysis of 21 Apiospora genomes using comparative genomics revels a genus with tremendous synthesis potential of carbohydrate active enzymes and secondary metabolites.</title>
        <authorList>
            <person name="Sorensen T."/>
        </authorList>
    </citation>
    <scope>NUCLEOTIDE SEQUENCE [LARGE SCALE GENOMIC DNA]</scope>
    <source>
        <strain evidence="2 3">CBS 20057</strain>
    </source>
</reference>
<evidence type="ECO:0000313" key="3">
    <source>
        <dbReference type="Proteomes" id="UP001396898"/>
    </source>
</evidence>
<organism evidence="2 3">
    <name type="scientific">Apiospora marii</name>
    <dbReference type="NCBI Taxonomy" id="335849"/>
    <lineage>
        <taxon>Eukaryota</taxon>
        <taxon>Fungi</taxon>
        <taxon>Dikarya</taxon>
        <taxon>Ascomycota</taxon>
        <taxon>Pezizomycotina</taxon>
        <taxon>Sordariomycetes</taxon>
        <taxon>Xylariomycetidae</taxon>
        <taxon>Amphisphaeriales</taxon>
        <taxon>Apiosporaceae</taxon>
        <taxon>Apiospora</taxon>
    </lineage>
</organism>
<protein>
    <submittedName>
        <fullName evidence="2">Uncharacterized protein</fullName>
    </submittedName>
</protein>
<gene>
    <name evidence="2" type="ORF">PG991_010877</name>
</gene>
<proteinExistence type="predicted"/>
<keyword evidence="3" id="KW-1185">Reference proteome</keyword>
<dbReference type="Proteomes" id="UP001396898">
    <property type="component" value="Unassembled WGS sequence"/>
</dbReference>
<sequence length="312" mass="35019">MASFQKDSKAESHPEAQPEDTDSDQAWKKVAVQIDSGEETPSMILNDFLSLPRPIIDNTGELPSSKSSQGRGFILVSPEHISIWEDFTQENIDLMFGDFLFKKNYRFAKDTVTGIRTSSRDTTKEGSIIPFKIENESHISDMYRTAILQGVRTSINETSPEFQESVNTSAVRNVDTSQHGKSVQVTGLSDVHPDWPVHFLPDTLDQSSKKLDASGKTLLNRPAGLEKVGIPIPSRRSDGEFAVIGEAKPRDQICDLNTWSRFEEKGKTLWANHISKIILEDSKDAEKFRVVESSRDEFAKQLDKYHEDTSQG</sequence>
<evidence type="ECO:0000256" key="1">
    <source>
        <dbReference type="SAM" id="MobiDB-lite"/>
    </source>
</evidence>
<accession>A0ABR1REN3</accession>
<comment type="caution">
    <text evidence="2">The sequence shown here is derived from an EMBL/GenBank/DDBJ whole genome shotgun (WGS) entry which is preliminary data.</text>
</comment>
<feature type="compositionally biased region" description="Basic and acidic residues" evidence="1">
    <location>
        <begin position="1"/>
        <end position="16"/>
    </location>
</feature>
<dbReference type="EMBL" id="JAQQWI010000016">
    <property type="protein sequence ID" value="KAK8008326.1"/>
    <property type="molecule type" value="Genomic_DNA"/>
</dbReference>